<keyword evidence="1" id="KW-0614">Plasmid</keyword>
<dbReference type="eggNOG" id="COG2186">
    <property type="taxonomic scope" value="Bacteria"/>
</dbReference>
<sequence length="1129" mass="125631">MTFRGGFRSLKRNCPICAGVRSDCRENRDNGLIHCRAPIATLPSGWRFVGEDKCGFGMYTQSTDNTDTQAWQERRQRQEQQRQRELEELARGALPSAERDTAIRKLHSYLGLGNRHRQNLRDRGLTDAAIDAGGFFTIYPDQELPYGIPANLPGVTRGKLATKVSGFACPAFDVHGRLIGWQLRVDDATDNKYRWAKGWKSSHLPNGELPITICRPVEGIKRPGVALAEGLLKPYVAAQKLGQIVIGAAGANFAGSPQQLRESLEVLKPEIITLYPDAGAVLNHHVMSQYQRTVKLIAGWGYSVQVAWWGQTIKLESPDIDELDDLGAIAYLKPAEFWQLAPSPRAARNFREMVTGWLPRIKQRLEASRKRLSAWGFGKTRETKLTQKSPKIEATEYAAGFRLDAWKKAAQEYKFIWDDSGTGSGKSFDAGRVTPELLECDSEALLRSADRVFYVTSDPRNPTTDTLADWGLLNGRHQGLVTDSHGKIRRSKPGESYTIQPNCYRVDTISSLREAGIEGADSSELICQTCPFYEACKGGHVFGYLNARMNALKLPRVRSHPASLPVTAGENAFDYSGSVLIWEEWNTILKNTRQITVTERDLEKLMLQLATTAPTHFFLLSPLLTALRQLIAGVIKQPNRFGWNHHALLRQLPELPADIDLEAIASVLEPDLEILDPTAEYGLSAAELPAGWRKKFTESDEATAEKIRTTLLKQWLMPFLRVLRGEKGYFTLSYGVLTITTPDNRLVDIAHAAKCNIFLDATGHREELALLLGIKPEEIYHIKQQQLPGAQVKRVQVAGLGRLGQHRGKEQQRRSQATVSELLKRHPNAGVIRFKRLALEGDYRWFIESRGVNDAQTLDTLILDGIPCENLEYLAAEFACIYGRVPVEGTSHVKTPVQLTNPLPEGIEAYFESSVSADPDFAEFVRRRILANIHQAEGRLRATRRQGEQLTVYILGDFALDVPVELVRATDITLEAASKTERLELAIRSAVEQLKATGQKVTQQAIANLAGYTRGHISRFQKLIVLLISDSKSEAIDNAPARSATIPKSPPDPPPDEIEWLSSEYLPLIADSPYVELLSLVDAYGKGGFNLIWNGATAEVQVKILSQAILSLLSGDELRQLARSVGVKL</sequence>
<evidence type="ECO:0008006" key="3">
    <source>
        <dbReference type="Google" id="ProtNLM"/>
    </source>
</evidence>
<dbReference type="HOGENOM" id="CLU_256185_0_0_3"/>
<dbReference type="EMBL" id="CP003633">
    <property type="protein sequence ID" value="AFZ22204.1"/>
    <property type="molecule type" value="Genomic_DNA"/>
</dbReference>
<dbReference type="KEGG" id="mic:Mic7113_6636"/>
<dbReference type="OrthoDB" id="473036at2"/>
<name>K9WQZ6_9CYAN</name>
<dbReference type="PATRIC" id="fig|1173027.3.peg.7350"/>
<organism evidence="1 2">
    <name type="scientific">Allocoleopsis franciscana PCC 7113</name>
    <dbReference type="NCBI Taxonomy" id="1173027"/>
    <lineage>
        <taxon>Bacteria</taxon>
        <taxon>Bacillati</taxon>
        <taxon>Cyanobacteriota</taxon>
        <taxon>Cyanophyceae</taxon>
        <taxon>Coleofasciculales</taxon>
        <taxon>Coleofasciculaceae</taxon>
        <taxon>Allocoleopsis</taxon>
        <taxon>Allocoleopsis franciscana</taxon>
    </lineage>
</organism>
<evidence type="ECO:0000313" key="1">
    <source>
        <dbReference type="EMBL" id="AFZ22204.1"/>
    </source>
</evidence>
<dbReference type="Proteomes" id="UP000010471">
    <property type="component" value="Plasmid pMIC7113.03"/>
</dbReference>
<dbReference type="AlphaFoldDB" id="K9WQZ6"/>
<proteinExistence type="predicted"/>
<protein>
    <recommendedName>
        <fullName evidence="3">DNA primase</fullName>
    </recommendedName>
</protein>
<evidence type="ECO:0000313" key="2">
    <source>
        <dbReference type="Proteomes" id="UP000010471"/>
    </source>
</evidence>
<geneLocation type="plasmid" evidence="1 2">
    <name>pMIC7113.03</name>
</geneLocation>
<dbReference type="eggNOG" id="COG1643">
    <property type="taxonomic scope" value="Bacteria"/>
</dbReference>
<reference evidence="1 2" key="1">
    <citation type="submission" date="2012-06" db="EMBL/GenBank/DDBJ databases">
        <title>Finished plasmid 3 of genome of Microcoleus sp. PCC 7113.</title>
        <authorList>
            <consortium name="US DOE Joint Genome Institute"/>
            <person name="Gugger M."/>
            <person name="Coursin T."/>
            <person name="Rippka R."/>
            <person name="Tandeau De Marsac N."/>
            <person name="Huntemann M."/>
            <person name="Wei C.-L."/>
            <person name="Han J."/>
            <person name="Detter J.C."/>
            <person name="Han C."/>
            <person name="Tapia R."/>
            <person name="Chen A."/>
            <person name="Kyrpides N."/>
            <person name="Mavromatis K."/>
            <person name="Markowitz V."/>
            <person name="Szeto E."/>
            <person name="Ivanova N."/>
            <person name="Pagani I."/>
            <person name="Pati A."/>
            <person name="Goodwin L."/>
            <person name="Nordberg H.P."/>
            <person name="Cantor M.N."/>
            <person name="Hua S.X."/>
            <person name="Woyke T."/>
            <person name="Kerfeld C.A."/>
        </authorList>
    </citation>
    <scope>NUCLEOTIDE SEQUENCE [LARGE SCALE GENOMIC DNA]</scope>
    <source>
        <strain evidence="1 2">PCC 7113</strain>
        <plasmid evidence="1 2">pMIC7113.03</plasmid>
    </source>
</reference>
<gene>
    <name evidence="1" type="ORF">Mic7113_6636</name>
</gene>
<keyword evidence="2" id="KW-1185">Reference proteome</keyword>
<dbReference type="RefSeq" id="WP_015186260.1">
    <property type="nucleotide sequence ID" value="NC_019740.1"/>
</dbReference>
<accession>K9WQZ6</accession>